<keyword evidence="3" id="KW-1185">Reference proteome</keyword>
<gene>
    <name evidence="2" type="ORF">EZ313_07890</name>
</gene>
<accession>A0A4Z0C6E3</accession>
<dbReference type="EMBL" id="SMLM01000001">
    <property type="protein sequence ID" value="TFZ06544.1"/>
    <property type="molecule type" value="Genomic_DNA"/>
</dbReference>
<dbReference type="PANTHER" id="PTHR43845">
    <property type="entry name" value="BLR5969 PROTEIN"/>
    <property type="match status" value="1"/>
</dbReference>
<protein>
    <submittedName>
        <fullName evidence="2">Phenylacetate--CoA ligase family protein</fullName>
    </submittedName>
</protein>
<dbReference type="Gene3D" id="3.40.50.12780">
    <property type="entry name" value="N-terminal domain of ligase-like"/>
    <property type="match status" value="1"/>
</dbReference>
<dbReference type="OrthoDB" id="56632at2"/>
<dbReference type="InterPro" id="IPR000873">
    <property type="entry name" value="AMP-dep_synth/lig_dom"/>
</dbReference>
<reference evidence="2 3" key="1">
    <citation type="submission" date="2019-03" db="EMBL/GenBank/DDBJ databases">
        <title>Ramlibacter henchirensis DSM 14656, whole genome shotgun sequence.</title>
        <authorList>
            <person name="Zhang X."/>
            <person name="Feng G."/>
            <person name="Zhu H."/>
        </authorList>
    </citation>
    <scope>NUCLEOTIDE SEQUENCE [LARGE SCALE GENOMIC DNA]</scope>
    <source>
        <strain evidence="2 3">DSM 14656</strain>
    </source>
</reference>
<evidence type="ECO:0000259" key="1">
    <source>
        <dbReference type="Pfam" id="PF00501"/>
    </source>
</evidence>
<organism evidence="2 3">
    <name type="scientific">Ramlibacter henchirensis</name>
    <dbReference type="NCBI Taxonomy" id="204072"/>
    <lineage>
        <taxon>Bacteria</taxon>
        <taxon>Pseudomonadati</taxon>
        <taxon>Pseudomonadota</taxon>
        <taxon>Betaproteobacteria</taxon>
        <taxon>Burkholderiales</taxon>
        <taxon>Comamonadaceae</taxon>
        <taxon>Ramlibacter</taxon>
    </lineage>
</organism>
<dbReference type="PANTHER" id="PTHR43845:SF1">
    <property type="entry name" value="BLR5969 PROTEIN"/>
    <property type="match status" value="1"/>
</dbReference>
<dbReference type="Pfam" id="PF00501">
    <property type="entry name" value="AMP-binding"/>
    <property type="match status" value="1"/>
</dbReference>
<dbReference type="InterPro" id="IPR045851">
    <property type="entry name" value="AMP-bd_C_sf"/>
</dbReference>
<dbReference type="SUPFAM" id="SSF56801">
    <property type="entry name" value="Acetyl-CoA synthetase-like"/>
    <property type="match status" value="1"/>
</dbReference>
<evidence type="ECO:0000313" key="2">
    <source>
        <dbReference type="EMBL" id="TFZ06544.1"/>
    </source>
</evidence>
<proteinExistence type="predicted"/>
<feature type="domain" description="AMP-dependent synthetase/ligase" evidence="1">
    <location>
        <begin position="134"/>
        <end position="280"/>
    </location>
</feature>
<comment type="caution">
    <text evidence="2">The sequence shown here is derived from an EMBL/GenBank/DDBJ whole genome shotgun (WGS) entry which is preliminary data.</text>
</comment>
<keyword evidence="2" id="KW-0436">Ligase</keyword>
<sequence>MREFFDEREARDPELREAELMQALPRLVAHAQQKSAAMAQVLAGVDASLVTSRQALARLPVTRKHELFDRQRASLASDPFGGFSTLLRGPDMRHVFASPGPIYEPEGATRDYWRSARAMFAAGFRRGDLVHNAFSYHMTPGAFIFEAGAHAIGCTVFPAGVGQTEQQLQAITELRPNAYTGTPSFLRILLEKAQEAGADVSSLRKALTGGEALPPSLRDWFASRGVDVYQSYATADLGLIAYETSSREGLVLDEDLILEIVRPGTGDPVADGEVGEIVVTTLNPAYPLVRFGTGDLSALLPGPCPSGRTNTRIKGWMGRADQTTKIRGMFVHPAQVADIARRFPEVLKARLVVSGEMANDHMTLRVEASARPHGLDARIGEAIRDVTKLRGDVELLEPGALPNDGKVIEDARSYK</sequence>
<dbReference type="Gene3D" id="3.30.300.30">
    <property type="match status" value="1"/>
</dbReference>
<dbReference type="GO" id="GO:0016874">
    <property type="term" value="F:ligase activity"/>
    <property type="evidence" value="ECO:0007669"/>
    <property type="project" value="UniProtKB-KW"/>
</dbReference>
<name>A0A4Z0C6E3_9BURK</name>
<dbReference type="AlphaFoldDB" id="A0A4Z0C6E3"/>
<evidence type="ECO:0000313" key="3">
    <source>
        <dbReference type="Proteomes" id="UP000298180"/>
    </source>
</evidence>
<dbReference type="InterPro" id="IPR042099">
    <property type="entry name" value="ANL_N_sf"/>
</dbReference>
<dbReference type="Proteomes" id="UP000298180">
    <property type="component" value="Unassembled WGS sequence"/>
</dbReference>
<dbReference type="RefSeq" id="WP_135262630.1">
    <property type="nucleotide sequence ID" value="NZ_SMLM01000001.1"/>
</dbReference>